<dbReference type="SUPFAM" id="SSF55785">
    <property type="entry name" value="PYP-like sensor domain (PAS domain)"/>
    <property type="match status" value="1"/>
</dbReference>
<keyword evidence="6" id="KW-1185">Reference proteome</keyword>
<gene>
    <name evidence="5" type="ORF">SAMN05216218_102161</name>
</gene>
<dbReference type="CDD" id="cd00130">
    <property type="entry name" value="PAS"/>
    <property type="match status" value="1"/>
</dbReference>
<dbReference type="SMART" id="SM00091">
    <property type="entry name" value="PAS"/>
    <property type="match status" value="1"/>
</dbReference>
<dbReference type="EMBL" id="FNBK01000002">
    <property type="protein sequence ID" value="SDE90933.1"/>
    <property type="molecule type" value="Genomic_DNA"/>
</dbReference>
<organism evidence="5 6">
    <name type="scientific">Halorientalis regularis</name>
    <dbReference type="NCBI Taxonomy" id="660518"/>
    <lineage>
        <taxon>Archaea</taxon>
        <taxon>Methanobacteriati</taxon>
        <taxon>Methanobacteriota</taxon>
        <taxon>Stenosarchaea group</taxon>
        <taxon>Halobacteria</taxon>
        <taxon>Halobacteriales</taxon>
        <taxon>Haloarculaceae</taxon>
        <taxon>Halorientalis</taxon>
    </lineage>
</organism>
<evidence type="ECO:0000256" key="2">
    <source>
        <dbReference type="SAM" id="MobiDB-lite"/>
    </source>
</evidence>
<dbReference type="SMART" id="SM00448">
    <property type="entry name" value="REC"/>
    <property type="match status" value="1"/>
</dbReference>
<evidence type="ECO:0000313" key="6">
    <source>
        <dbReference type="Proteomes" id="UP000199076"/>
    </source>
</evidence>
<dbReference type="GO" id="GO:0000160">
    <property type="term" value="P:phosphorelay signal transduction system"/>
    <property type="evidence" value="ECO:0007669"/>
    <property type="project" value="InterPro"/>
</dbReference>
<dbReference type="OrthoDB" id="8127at2157"/>
<name>A0A1G7GSD2_9EURY</name>
<comment type="caution">
    <text evidence="1">Lacks conserved residue(s) required for the propagation of feature annotation.</text>
</comment>
<sequence>MSRHWHEATATGPAPDQLPAPDLPASSAPIRVLYADDNAEFASLVEATFGTEEGIHVVTVGSVEAALEQLDGVDCVVSNLDGSTPDGDDLLAAVRDRDETLPFILFTVKSLRDVPATTFDGLWTDYLEKNGLRSLELLGQRVRRLVAHQAATTTAQRGLAAAQAAQEGIAIVDPDGTIEFANTVYATRLGYEPDEIEGRPWQDCYTDAEADRIASSVLPTVADDWRWTGECVARRKDGDTVALQARIVRLEDESLVIVHDGDAEQA</sequence>
<evidence type="ECO:0000259" key="4">
    <source>
        <dbReference type="PROSITE" id="PS50112"/>
    </source>
</evidence>
<dbReference type="SUPFAM" id="SSF52172">
    <property type="entry name" value="CheY-like"/>
    <property type="match status" value="1"/>
</dbReference>
<dbReference type="Proteomes" id="UP000199076">
    <property type="component" value="Unassembled WGS sequence"/>
</dbReference>
<evidence type="ECO:0000256" key="1">
    <source>
        <dbReference type="PROSITE-ProRule" id="PRU00169"/>
    </source>
</evidence>
<evidence type="ECO:0000313" key="5">
    <source>
        <dbReference type="EMBL" id="SDE90933.1"/>
    </source>
</evidence>
<dbReference type="NCBIfam" id="TIGR00229">
    <property type="entry name" value="sensory_box"/>
    <property type="match status" value="1"/>
</dbReference>
<feature type="domain" description="PAS" evidence="4">
    <location>
        <begin position="154"/>
        <end position="199"/>
    </location>
</feature>
<proteinExistence type="predicted"/>
<protein>
    <submittedName>
        <fullName evidence="5">PAS domain S-box-containing protein</fullName>
    </submittedName>
</protein>
<feature type="domain" description="Response regulatory" evidence="3">
    <location>
        <begin position="31"/>
        <end position="144"/>
    </location>
</feature>
<dbReference type="STRING" id="660518.SAMN05216218_102161"/>
<feature type="region of interest" description="Disordered" evidence="2">
    <location>
        <begin position="1"/>
        <end position="22"/>
    </location>
</feature>
<dbReference type="InterPro" id="IPR000014">
    <property type="entry name" value="PAS"/>
</dbReference>
<dbReference type="RefSeq" id="WP_092687949.1">
    <property type="nucleotide sequence ID" value="NZ_FNBK01000002.1"/>
</dbReference>
<dbReference type="AlphaFoldDB" id="A0A1G7GSD2"/>
<dbReference type="PROSITE" id="PS50110">
    <property type="entry name" value="RESPONSE_REGULATORY"/>
    <property type="match status" value="1"/>
</dbReference>
<dbReference type="Gene3D" id="3.40.50.2300">
    <property type="match status" value="1"/>
</dbReference>
<dbReference type="InterPro" id="IPR001789">
    <property type="entry name" value="Sig_transdc_resp-reg_receiver"/>
</dbReference>
<dbReference type="Pfam" id="PF08448">
    <property type="entry name" value="PAS_4"/>
    <property type="match status" value="1"/>
</dbReference>
<dbReference type="Gene3D" id="3.30.450.20">
    <property type="entry name" value="PAS domain"/>
    <property type="match status" value="1"/>
</dbReference>
<dbReference type="InterPro" id="IPR035965">
    <property type="entry name" value="PAS-like_dom_sf"/>
</dbReference>
<dbReference type="InterPro" id="IPR011006">
    <property type="entry name" value="CheY-like_superfamily"/>
</dbReference>
<dbReference type="InterPro" id="IPR013656">
    <property type="entry name" value="PAS_4"/>
</dbReference>
<accession>A0A1G7GSD2</accession>
<evidence type="ECO:0000259" key="3">
    <source>
        <dbReference type="PROSITE" id="PS50110"/>
    </source>
</evidence>
<dbReference type="PROSITE" id="PS50112">
    <property type="entry name" value="PAS"/>
    <property type="match status" value="1"/>
</dbReference>
<reference evidence="6" key="1">
    <citation type="submission" date="2016-10" db="EMBL/GenBank/DDBJ databases">
        <authorList>
            <person name="Varghese N."/>
            <person name="Submissions S."/>
        </authorList>
    </citation>
    <scope>NUCLEOTIDE SEQUENCE [LARGE SCALE GENOMIC DNA]</scope>
    <source>
        <strain evidence="6">IBRC-M 10760</strain>
    </source>
</reference>